<keyword evidence="2" id="KW-1185">Reference proteome</keyword>
<dbReference type="EMBL" id="JAYKXH010000017">
    <property type="protein sequence ID" value="KAK7139650.1"/>
    <property type="molecule type" value="Genomic_DNA"/>
</dbReference>
<name>A0AAN9H1A3_9TELE</name>
<evidence type="ECO:0000313" key="1">
    <source>
        <dbReference type="EMBL" id="KAK7139650.1"/>
    </source>
</evidence>
<sequence length="134" mass="14714">MWACLLALPSGRVTLSCCRRDFSNGSTAGQLSEAPDPICDTHWSADGIMVVDEAGETDPTRVLHVDPHTLVLRSTHTDVIFRMDCVKEALMLHCNDRCASPAELQHSNNSVNRSSSDGLFILLSIIFIIFINTV</sequence>
<organism evidence="1 2">
    <name type="scientific">Phoxinus phoxinus</name>
    <name type="common">Eurasian minnow</name>
    <dbReference type="NCBI Taxonomy" id="58324"/>
    <lineage>
        <taxon>Eukaryota</taxon>
        <taxon>Metazoa</taxon>
        <taxon>Chordata</taxon>
        <taxon>Craniata</taxon>
        <taxon>Vertebrata</taxon>
        <taxon>Euteleostomi</taxon>
        <taxon>Actinopterygii</taxon>
        <taxon>Neopterygii</taxon>
        <taxon>Teleostei</taxon>
        <taxon>Ostariophysi</taxon>
        <taxon>Cypriniformes</taxon>
        <taxon>Leuciscidae</taxon>
        <taxon>Phoxininae</taxon>
        <taxon>Phoxinus</taxon>
    </lineage>
</organism>
<evidence type="ECO:0000313" key="2">
    <source>
        <dbReference type="Proteomes" id="UP001364617"/>
    </source>
</evidence>
<proteinExistence type="predicted"/>
<protein>
    <submittedName>
        <fullName evidence="1">Uncharacterized protein</fullName>
    </submittedName>
</protein>
<comment type="caution">
    <text evidence="1">The sequence shown here is derived from an EMBL/GenBank/DDBJ whole genome shotgun (WGS) entry which is preliminary data.</text>
</comment>
<gene>
    <name evidence="1" type="ORF">R3I93_016704</name>
</gene>
<dbReference type="Proteomes" id="UP001364617">
    <property type="component" value="Unassembled WGS sequence"/>
</dbReference>
<reference evidence="1 2" key="1">
    <citation type="submission" date="2024-02" db="EMBL/GenBank/DDBJ databases">
        <title>Chromosome-level genome assembly of the Eurasian Minnow (Phoxinus phoxinus).</title>
        <authorList>
            <person name="Oriowo T.O."/>
            <person name="Martin S."/>
            <person name="Stange M."/>
            <person name="Chrysostomakis Y."/>
            <person name="Brown T."/>
            <person name="Winkler S."/>
            <person name="Kukowka S."/>
            <person name="Myers E.W."/>
            <person name="Bohne A."/>
        </authorList>
    </citation>
    <scope>NUCLEOTIDE SEQUENCE [LARGE SCALE GENOMIC DNA]</scope>
    <source>
        <strain evidence="1">ZFMK-TIS-60720</strain>
        <tissue evidence="1">Whole Organism</tissue>
    </source>
</reference>
<accession>A0AAN9H1A3</accession>
<dbReference type="AlphaFoldDB" id="A0AAN9H1A3"/>